<gene>
    <name evidence="3" type="ORF">F5897_000959</name>
</gene>
<dbReference type="Proteomes" id="UP000571183">
    <property type="component" value="Unassembled WGS sequence"/>
</dbReference>
<proteinExistence type="predicted"/>
<evidence type="ECO:0000313" key="4">
    <source>
        <dbReference type="Proteomes" id="UP000571183"/>
    </source>
</evidence>
<feature type="compositionally biased region" description="Basic and acidic residues" evidence="1">
    <location>
        <begin position="18"/>
        <end position="30"/>
    </location>
</feature>
<feature type="transmembrane region" description="Helical" evidence="2">
    <location>
        <begin position="126"/>
        <end position="146"/>
    </location>
</feature>
<keyword evidence="2" id="KW-0812">Transmembrane</keyword>
<keyword evidence="4" id="KW-1185">Reference proteome</keyword>
<evidence type="ECO:0000313" key="3">
    <source>
        <dbReference type="EMBL" id="MBB4071647.1"/>
    </source>
</evidence>
<feature type="transmembrane region" description="Helical" evidence="2">
    <location>
        <begin position="86"/>
        <end position="106"/>
    </location>
</feature>
<dbReference type="AlphaFoldDB" id="A0A840DNJ5"/>
<comment type="caution">
    <text evidence="3">The sequence shown here is derived from an EMBL/GenBank/DDBJ whole genome shotgun (WGS) entry which is preliminary data.</text>
</comment>
<dbReference type="RefSeq" id="WP_183304670.1">
    <property type="nucleotide sequence ID" value="NZ_JACIFD010000008.1"/>
</dbReference>
<organism evidence="3 4">
    <name type="scientific">Canibacter oris</name>
    <dbReference type="NCBI Taxonomy" id="1365628"/>
    <lineage>
        <taxon>Bacteria</taxon>
        <taxon>Bacillati</taxon>
        <taxon>Actinomycetota</taxon>
        <taxon>Actinomycetes</taxon>
        <taxon>Micrococcales</taxon>
        <taxon>Microbacteriaceae</taxon>
        <taxon>Canibacter</taxon>
    </lineage>
</organism>
<evidence type="ECO:0000256" key="2">
    <source>
        <dbReference type="SAM" id="Phobius"/>
    </source>
</evidence>
<evidence type="ECO:0000256" key="1">
    <source>
        <dbReference type="SAM" id="MobiDB-lite"/>
    </source>
</evidence>
<name>A0A840DNJ5_9MICO</name>
<feature type="region of interest" description="Disordered" evidence="1">
    <location>
        <begin position="13"/>
        <end position="47"/>
    </location>
</feature>
<accession>A0A840DNJ5</accession>
<dbReference type="EMBL" id="JACIFD010000008">
    <property type="protein sequence ID" value="MBB4071647.1"/>
    <property type="molecule type" value="Genomic_DNA"/>
</dbReference>
<feature type="transmembrane region" description="Helical" evidence="2">
    <location>
        <begin position="158"/>
        <end position="176"/>
    </location>
</feature>
<protein>
    <recommendedName>
        <fullName evidence="5">DNA polymerase III subunit gamma/tau</fullName>
    </recommendedName>
</protein>
<keyword evidence="2" id="KW-0472">Membrane</keyword>
<reference evidence="3" key="1">
    <citation type="submission" date="2020-08" db="EMBL/GenBank/DDBJ databases">
        <title>Sequencing the genomes of 1000 actinobacteria strains.</title>
        <authorList>
            <person name="Klenk H.-P."/>
        </authorList>
    </citation>
    <scope>NUCLEOTIDE SEQUENCE [LARGE SCALE GENOMIC DNA]</scope>
    <source>
        <strain evidence="3">DSM 27064</strain>
    </source>
</reference>
<evidence type="ECO:0008006" key="5">
    <source>
        <dbReference type="Google" id="ProtNLM"/>
    </source>
</evidence>
<sequence length="181" mass="19045">MTDSEKKLGLLQQAGWEARADADPQHDSHRVLNPVPEGNIARPATAPADSLNGAAAREAAATQNEAITAGGASDSEAAPQISSLMLMLYGIFGGIYVLYTFGWGIVAQQYSYLHTLSATAGGSIWVFLQTVLFWAAVLAPAAWFAVAARISRQRAANLIALLVLGIILLLPLPLFITTGGV</sequence>
<keyword evidence="2" id="KW-1133">Transmembrane helix</keyword>